<protein>
    <submittedName>
        <fullName evidence="2">Uncharacterized protein isoform X1</fullName>
    </submittedName>
</protein>
<dbReference type="Proteomes" id="UP000000437">
    <property type="component" value="Chromosome 14"/>
</dbReference>
<dbReference type="RefSeq" id="XP_073777740.1">
    <property type="nucleotide sequence ID" value="XM_073921639.1"/>
</dbReference>
<keyword evidence="1" id="KW-1185">Reference proteome</keyword>
<evidence type="ECO:0000313" key="2">
    <source>
        <dbReference type="RefSeq" id="XP_073777740.1"/>
    </source>
</evidence>
<organism evidence="1 2">
    <name type="scientific">Danio rerio</name>
    <name type="common">Zebrafish</name>
    <name type="synonym">Brachydanio rerio</name>
    <dbReference type="NCBI Taxonomy" id="7955"/>
    <lineage>
        <taxon>Eukaryota</taxon>
        <taxon>Metazoa</taxon>
        <taxon>Chordata</taxon>
        <taxon>Craniata</taxon>
        <taxon>Vertebrata</taxon>
        <taxon>Euteleostomi</taxon>
        <taxon>Actinopterygii</taxon>
        <taxon>Neopterygii</taxon>
        <taxon>Teleostei</taxon>
        <taxon>Ostariophysi</taxon>
        <taxon>Cypriniformes</taxon>
        <taxon>Danionidae</taxon>
        <taxon>Danioninae</taxon>
        <taxon>Danio</taxon>
    </lineage>
</organism>
<accession>A0AC58H6Y3</accession>
<sequence length="659" mass="74611">MSRYREWYPNLSVITRVCSSSSDSSGSTVVREVWHADRSFTGQDGHLVGVRQSWGSVKANLHNGPARLLHGSGARGRCGSGPRGRMQNSSMDVSLMNGQFGTAKQRFIPYRRPSWRGEGQVEMIGEGNKQRFRVGDEKKGGKQWFKMTLCFLQLLDASRVPLKQPIPHGKKYDKRWLLTSLQNLCPIAFTPLHYTTEGDKVHFYLEDTTTASALSKLSRRILDSDGQRVVVLMNSCYFPPFLKSELRLEDLELLKLCLSKRFDDSQKSLDLTSIRTDPELVSHNVDIILNRKNCMQAVIKIIQESIPELLSLNLSKNKLYKLDGLTELVNKAPNLQSLNLSCNELKSHCELDKVKGFRLVELCLDGNPLCDRFKDQTTYISAVQKCFPRLLRLDGHVLSLPICFEVETSSNIPLCKGSHFVSNEIQGLIQRFLEQYYSIYDSGDRQPLLEAYHESACFSLCLPSISNPSRYKLDYFKNSRNVKNIKDSPTRFRLLKHTRLTVVACLNELPKTQHDINSINVDVNAYASTLLAFTVSGVFKEVDDQSEDLFKAFSRVFVTVPAQNSGLCIVNDELFVRNTTMEEIQCAFTTPTQSPSSSPVPILSAYQQEMLSAFSQMSEMNLQWSQKCLEDNAWDFQQAAQIFAELQAHGMIPEAAFIK</sequence>
<proteinExistence type="predicted"/>
<gene>
    <name evidence="2" type="primary">nxf1a</name>
    <name evidence="2" type="synonym">zgc:153681</name>
</gene>
<reference evidence="2" key="1">
    <citation type="submission" date="2025-08" db="UniProtKB">
        <authorList>
            <consortium name="RefSeq"/>
        </authorList>
    </citation>
    <scope>IDENTIFICATION</scope>
    <source>
        <strain evidence="2">Tuebingen</strain>
        <tissue evidence="2">Fibroblasts and whole tissue</tissue>
    </source>
</reference>
<name>A0AC58H6Y3_DANRE</name>
<evidence type="ECO:0000313" key="1">
    <source>
        <dbReference type="Proteomes" id="UP000000437"/>
    </source>
</evidence>